<evidence type="ECO:0000313" key="1">
    <source>
        <dbReference type="EMBL" id="GFN00752.1"/>
    </source>
</evidence>
<gene>
    <name evidence="1" type="ORF">Sfulv_55620</name>
</gene>
<organism evidence="1 2">
    <name type="scientific">Streptomyces fulvorobeus</name>
    <dbReference type="NCBI Taxonomy" id="284028"/>
    <lineage>
        <taxon>Bacteria</taxon>
        <taxon>Bacillati</taxon>
        <taxon>Actinomycetota</taxon>
        <taxon>Actinomycetes</taxon>
        <taxon>Kitasatosporales</taxon>
        <taxon>Streptomycetaceae</taxon>
        <taxon>Streptomyces</taxon>
    </lineage>
</organism>
<dbReference type="AlphaFoldDB" id="A0A7J0CE05"/>
<reference evidence="1 2" key="1">
    <citation type="submission" date="2020-05" db="EMBL/GenBank/DDBJ databases">
        <title>Whole genome shotgun sequence of Streptomyces fulvorobeus NBRC 15897.</title>
        <authorList>
            <person name="Komaki H."/>
            <person name="Tamura T."/>
        </authorList>
    </citation>
    <scope>NUCLEOTIDE SEQUENCE [LARGE SCALE GENOMIC DNA]</scope>
    <source>
        <strain evidence="1 2">NBRC 15897</strain>
    </source>
</reference>
<proteinExistence type="predicted"/>
<name>A0A7J0CE05_9ACTN</name>
<keyword evidence="2" id="KW-1185">Reference proteome</keyword>
<dbReference type="EMBL" id="BLWC01000001">
    <property type="protein sequence ID" value="GFN00752.1"/>
    <property type="molecule type" value="Genomic_DNA"/>
</dbReference>
<comment type="caution">
    <text evidence="1">The sequence shown here is derived from an EMBL/GenBank/DDBJ whole genome shotgun (WGS) entry which is preliminary data.</text>
</comment>
<protein>
    <submittedName>
        <fullName evidence="1">Uncharacterized protein</fullName>
    </submittedName>
</protein>
<dbReference type="Proteomes" id="UP000498980">
    <property type="component" value="Unassembled WGS sequence"/>
</dbReference>
<sequence>MPNMADIEYHARAIEAAIWAAREDGFELCDDDGRIIWRGELWEIREGQTTDDFRTIRFPTESLDEAQN</sequence>
<accession>A0A7J0CE05</accession>
<evidence type="ECO:0000313" key="2">
    <source>
        <dbReference type="Proteomes" id="UP000498980"/>
    </source>
</evidence>